<dbReference type="InterPro" id="IPR014284">
    <property type="entry name" value="RNA_pol_sigma-70_dom"/>
</dbReference>
<evidence type="ECO:0000256" key="5">
    <source>
        <dbReference type="ARBA" id="ARBA00023163"/>
    </source>
</evidence>
<dbReference type="InterPro" id="IPR039425">
    <property type="entry name" value="RNA_pol_sigma-70-like"/>
</dbReference>
<name>A0ABS2TID4_9ACTN</name>
<dbReference type="InterPro" id="IPR013324">
    <property type="entry name" value="RNA_pol_sigma_r3/r4-like"/>
</dbReference>
<reference evidence="8 9" key="1">
    <citation type="submission" date="2021-01" db="EMBL/GenBank/DDBJ databases">
        <title>Streptomyces acididurans sp. nov., isolated from a peat swamp forest soil.</title>
        <authorList>
            <person name="Chantavorakit T."/>
            <person name="Duangmal K."/>
        </authorList>
    </citation>
    <scope>NUCLEOTIDE SEQUENCE [LARGE SCALE GENOMIC DNA]</scope>
    <source>
        <strain evidence="8 9">KK5PA1</strain>
    </source>
</reference>
<feature type="domain" description="RNA polymerase sigma-70 region 2" evidence="6">
    <location>
        <begin position="30"/>
        <end position="96"/>
    </location>
</feature>
<dbReference type="CDD" id="cd06171">
    <property type="entry name" value="Sigma70_r4"/>
    <property type="match status" value="1"/>
</dbReference>
<keyword evidence="4" id="KW-0238">DNA-binding</keyword>
<dbReference type="Proteomes" id="UP000749040">
    <property type="component" value="Unassembled WGS sequence"/>
</dbReference>
<comment type="similarity">
    <text evidence="1">Belongs to the sigma-70 factor family. ECF subfamily.</text>
</comment>
<dbReference type="Gene3D" id="1.10.10.10">
    <property type="entry name" value="Winged helix-like DNA-binding domain superfamily/Winged helix DNA-binding domain"/>
    <property type="match status" value="1"/>
</dbReference>
<dbReference type="Gene3D" id="1.10.1740.10">
    <property type="match status" value="1"/>
</dbReference>
<evidence type="ECO:0000256" key="3">
    <source>
        <dbReference type="ARBA" id="ARBA00023082"/>
    </source>
</evidence>
<keyword evidence="5" id="KW-0804">Transcription</keyword>
<evidence type="ECO:0000256" key="4">
    <source>
        <dbReference type="ARBA" id="ARBA00023125"/>
    </source>
</evidence>
<dbReference type="InterPro" id="IPR013249">
    <property type="entry name" value="RNA_pol_sigma70_r4_t2"/>
</dbReference>
<dbReference type="Pfam" id="PF08281">
    <property type="entry name" value="Sigma70_r4_2"/>
    <property type="match status" value="1"/>
</dbReference>
<dbReference type="SUPFAM" id="SSF88946">
    <property type="entry name" value="Sigma2 domain of RNA polymerase sigma factors"/>
    <property type="match status" value="1"/>
</dbReference>
<keyword evidence="3" id="KW-0731">Sigma factor</keyword>
<organism evidence="8 9">
    <name type="scientific">Actinacidiphila acididurans</name>
    <dbReference type="NCBI Taxonomy" id="2784346"/>
    <lineage>
        <taxon>Bacteria</taxon>
        <taxon>Bacillati</taxon>
        <taxon>Actinomycetota</taxon>
        <taxon>Actinomycetes</taxon>
        <taxon>Kitasatosporales</taxon>
        <taxon>Streptomycetaceae</taxon>
        <taxon>Actinacidiphila</taxon>
    </lineage>
</organism>
<keyword evidence="2" id="KW-0805">Transcription regulation</keyword>
<dbReference type="Pfam" id="PF04542">
    <property type="entry name" value="Sigma70_r2"/>
    <property type="match status" value="1"/>
</dbReference>
<evidence type="ECO:0000313" key="9">
    <source>
        <dbReference type="Proteomes" id="UP000749040"/>
    </source>
</evidence>
<keyword evidence="9" id="KW-1185">Reference proteome</keyword>
<dbReference type="InterPro" id="IPR013325">
    <property type="entry name" value="RNA_pol_sigma_r2"/>
</dbReference>
<evidence type="ECO:0000313" key="8">
    <source>
        <dbReference type="EMBL" id="MBM9503103.1"/>
    </source>
</evidence>
<dbReference type="PANTHER" id="PTHR43133">
    <property type="entry name" value="RNA POLYMERASE ECF-TYPE SIGMA FACTO"/>
    <property type="match status" value="1"/>
</dbReference>
<gene>
    <name evidence="8" type="ORF">ITX44_00860</name>
</gene>
<dbReference type="InterPro" id="IPR007627">
    <property type="entry name" value="RNA_pol_sigma70_r2"/>
</dbReference>
<proteinExistence type="inferred from homology"/>
<dbReference type="InterPro" id="IPR036388">
    <property type="entry name" value="WH-like_DNA-bd_sf"/>
</dbReference>
<dbReference type="NCBIfam" id="TIGR02937">
    <property type="entry name" value="sigma70-ECF"/>
    <property type="match status" value="1"/>
</dbReference>
<protein>
    <submittedName>
        <fullName evidence="8">Sigma-70 family RNA polymerase sigma factor</fullName>
    </submittedName>
</protein>
<dbReference type="EMBL" id="JADKYB010000001">
    <property type="protein sequence ID" value="MBM9503103.1"/>
    <property type="molecule type" value="Genomic_DNA"/>
</dbReference>
<evidence type="ECO:0000259" key="6">
    <source>
        <dbReference type="Pfam" id="PF04542"/>
    </source>
</evidence>
<evidence type="ECO:0000256" key="1">
    <source>
        <dbReference type="ARBA" id="ARBA00010641"/>
    </source>
</evidence>
<dbReference type="PANTHER" id="PTHR43133:SF8">
    <property type="entry name" value="RNA POLYMERASE SIGMA FACTOR HI_1459-RELATED"/>
    <property type="match status" value="1"/>
</dbReference>
<comment type="caution">
    <text evidence="8">The sequence shown here is derived from an EMBL/GenBank/DDBJ whole genome shotgun (WGS) entry which is preliminary data.</text>
</comment>
<dbReference type="SUPFAM" id="SSF88659">
    <property type="entry name" value="Sigma3 and sigma4 domains of RNA polymerase sigma factors"/>
    <property type="match status" value="1"/>
</dbReference>
<evidence type="ECO:0000259" key="7">
    <source>
        <dbReference type="Pfam" id="PF08281"/>
    </source>
</evidence>
<accession>A0ABS2TID4</accession>
<evidence type="ECO:0000256" key="2">
    <source>
        <dbReference type="ARBA" id="ARBA00023015"/>
    </source>
</evidence>
<feature type="domain" description="RNA polymerase sigma factor 70 region 4 type 2" evidence="7">
    <location>
        <begin position="127"/>
        <end position="179"/>
    </location>
</feature>
<sequence>MPEDAGDGDLDDAVLSARAAEGDDDAFAVLVHRWSPPLLAVAYHMLGNLPDAEDAVQDTFIRAWRRLPQFRGDAAFGTWMYRIATNRCLTVLRARASSVPLDAVPEAMAHDAAGEPERAAESEAATQALSKALAALPPEQRACWVLRELHGLSYAEIAQVTGMSEPTVRGRLFRARRTLMREMAAWR</sequence>